<dbReference type="Proteomes" id="UP001304298">
    <property type="component" value="Unassembled WGS sequence"/>
</dbReference>
<dbReference type="InterPro" id="IPR029058">
    <property type="entry name" value="AB_hydrolase_fold"/>
</dbReference>
<feature type="domain" description="AB hydrolase-1" evidence="1">
    <location>
        <begin position="27"/>
        <end position="270"/>
    </location>
</feature>
<evidence type="ECO:0000313" key="2">
    <source>
        <dbReference type="EMBL" id="MEA5366927.1"/>
    </source>
</evidence>
<dbReference type="EMBL" id="JAYFSI010000018">
    <property type="protein sequence ID" value="MEA5366927.1"/>
    <property type="molecule type" value="Genomic_DNA"/>
</dbReference>
<comment type="caution">
    <text evidence="2">The sequence shown here is derived from an EMBL/GenBank/DDBJ whole genome shotgun (WGS) entry which is preliminary data.</text>
</comment>
<dbReference type="SUPFAM" id="SSF53474">
    <property type="entry name" value="alpha/beta-Hydrolases"/>
    <property type="match status" value="1"/>
</dbReference>
<evidence type="ECO:0000313" key="3">
    <source>
        <dbReference type="Proteomes" id="UP001304298"/>
    </source>
</evidence>
<dbReference type="Gene3D" id="3.40.50.1820">
    <property type="entry name" value="alpha/beta hydrolase"/>
    <property type="match status" value="1"/>
</dbReference>
<dbReference type="PANTHER" id="PTHR43433:SF5">
    <property type="entry name" value="AB HYDROLASE-1 DOMAIN-CONTAINING PROTEIN"/>
    <property type="match status" value="1"/>
</dbReference>
<dbReference type="InterPro" id="IPR050471">
    <property type="entry name" value="AB_hydrolase"/>
</dbReference>
<name>A0ABU5RKX1_9PSEU</name>
<organism evidence="2 3">
    <name type="scientific">Amycolatopsis heterodermiae</name>
    <dbReference type="NCBI Taxonomy" id="3110235"/>
    <lineage>
        <taxon>Bacteria</taxon>
        <taxon>Bacillati</taxon>
        <taxon>Actinomycetota</taxon>
        <taxon>Actinomycetes</taxon>
        <taxon>Pseudonocardiales</taxon>
        <taxon>Pseudonocardiaceae</taxon>
        <taxon>Amycolatopsis</taxon>
    </lineage>
</organism>
<dbReference type="RefSeq" id="WP_323336527.1">
    <property type="nucleotide sequence ID" value="NZ_JAYFSI010000018.1"/>
</dbReference>
<dbReference type="GO" id="GO:0016787">
    <property type="term" value="F:hydrolase activity"/>
    <property type="evidence" value="ECO:0007669"/>
    <property type="project" value="UniProtKB-KW"/>
</dbReference>
<accession>A0ABU5RKX1</accession>
<keyword evidence="2" id="KW-0378">Hydrolase</keyword>
<keyword evidence="3" id="KW-1185">Reference proteome</keyword>
<sequence>MSATCDRVRVPGASLYFEVRGTGPALLLIPTGNGDGGPYTPLAEAIADRHTVITYDKRAYSRSPLDAPDDGTDRVGADVEDARALIEHVAGGRADVLGGSSGAIVALELLARHPRCVGTSVVHEPPLASVLPDAEEWLAFYANLYATYQDAGPVVAMGIFRERMGMRGTTKPPDDAQLPPDELADMLARIRSNHTQWFEREVRDYPAVVPDVEALRAVAGQLVLGGGDTSRDDFPYQPNRVLSARIGVPITHFPGGHVGFVTQPGEFADALSALLTARR</sequence>
<dbReference type="Pfam" id="PF12697">
    <property type="entry name" value="Abhydrolase_6"/>
    <property type="match status" value="1"/>
</dbReference>
<protein>
    <submittedName>
        <fullName evidence="2">Alpha/beta hydrolase</fullName>
    </submittedName>
</protein>
<dbReference type="InterPro" id="IPR000073">
    <property type="entry name" value="AB_hydrolase_1"/>
</dbReference>
<dbReference type="PANTHER" id="PTHR43433">
    <property type="entry name" value="HYDROLASE, ALPHA/BETA FOLD FAMILY PROTEIN"/>
    <property type="match status" value="1"/>
</dbReference>
<gene>
    <name evidence="2" type="ORF">VA596_45870</name>
</gene>
<reference evidence="2 3" key="1">
    <citation type="submission" date="2023-12" db="EMBL/GenBank/DDBJ databases">
        <title>Amycolatopsis sp. V23-08.</title>
        <authorList>
            <person name="Somphong A."/>
        </authorList>
    </citation>
    <scope>NUCLEOTIDE SEQUENCE [LARGE SCALE GENOMIC DNA]</scope>
    <source>
        <strain evidence="2 3">V23-08</strain>
    </source>
</reference>
<evidence type="ECO:0000259" key="1">
    <source>
        <dbReference type="Pfam" id="PF12697"/>
    </source>
</evidence>
<proteinExistence type="predicted"/>